<dbReference type="HOGENOM" id="CLU_1500883_0_0_11"/>
<name>R4YWE5_9ACTN</name>
<sequence>MPVEQRSTSNQFRTAGIAMLMVGAGLALVLVLFGQGGGGEPSTVSLGSDEFALGPAAQRAESIAKQGPFLLSDVSGRGQTRPIAVSHEGPEPEFGWAIFEAKAPNTPDNCFLRWDRTIKRFVSEEIGDSAVSADASGKRCDDATFPQNGEGLRQLPWEVSDDGILFVTLGDTKPTTTTP</sequence>
<dbReference type="EMBL" id="CANL01000005">
    <property type="protein sequence ID" value="CCM62494.1"/>
    <property type="molecule type" value="Genomic_DNA"/>
</dbReference>
<evidence type="ECO:0000313" key="3">
    <source>
        <dbReference type="Proteomes" id="UP000018291"/>
    </source>
</evidence>
<feature type="transmembrane region" description="Helical" evidence="1">
    <location>
        <begin position="12"/>
        <end position="33"/>
    </location>
</feature>
<reference evidence="2 3" key="1">
    <citation type="journal article" date="2013" name="ISME J.">
        <title>Metabolic model for the filamentous 'Candidatus Microthrix parvicella' based on genomic and metagenomic analyses.</title>
        <authorList>
            <person name="Jon McIlroy S."/>
            <person name="Kristiansen R."/>
            <person name="Albertsen M."/>
            <person name="Michael Karst S."/>
            <person name="Rossetti S."/>
            <person name="Lund Nielsen J."/>
            <person name="Tandoi V."/>
            <person name="James Seviour R."/>
            <person name="Nielsen P.H."/>
        </authorList>
    </citation>
    <scope>NUCLEOTIDE SEQUENCE [LARGE SCALE GENOMIC DNA]</scope>
    <source>
        <strain evidence="2 3">RN1</strain>
    </source>
</reference>
<organism evidence="2 3">
    <name type="scientific">Candidatus Neomicrothrix parvicella RN1</name>
    <dbReference type="NCBI Taxonomy" id="1229780"/>
    <lineage>
        <taxon>Bacteria</taxon>
        <taxon>Bacillati</taxon>
        <taxon>Actinomycetota</taxon>
        <taxon>Acidimicrobiia</taxon>
        <taxon>Acidimicrobiales</taxon>
        <taxon>Microthrixaceae</taxon>
        <taxon>Candidatus Neomicrothrix</taxon>
    </lineage>
</organism>
<protein>
    <submittedName>
        <fullName evidence="2">Uncharacterized protein</fullName>
    </submittedName>
</protein>
<keyword evidence="1" id="KW-1133">Transmembrane helix</keyword>
<dbReference type="AlphaFoldDB" id="R4YWE5"/>
<keyword evidence="1" id="KW-0472">Membrane</keyword>
<gene>
    <name evidence="2" type="ORF">BN381_130052</name>
</gene>
<evidence type="ECO:0000256" key="1">
    <source>
        <dbReference type="SAM" id="Phobius"/>
    </source>
</evidence>
<keyword evidence="1" id="KW-0812">Transmembrane</keyword>
<keyword evidence="3" id="KW-1185">Reference proteome</keyword>
<dbReference type="Proteomes" id="UP000018291">
    <property type="component" value="Unassembled WGS sequence"/>
</dbReference>
<accession>R4YWE5</accession>
<evidence type="ECO:0000313" key="2">
    <source>
        <dbReference type="EMBL" id="CCM62494.1"/>
    </source>
</evidence>
<comment type="caution">
    <text evidence="2">The sequence shown here is derived from an EMBL/GenBank/DDBJ whole genome shotgun (WGS) entry which is preliminary data.</text>
</comment>
<proteinExistence type="predicted"/>
<dbReference type="RefSeq" id="WP_012223999.1">
    <property type="nucleotide sequence ID" value="NZ_HG422565.1"/>
</dbReference>